<dbReference type="AlphaFoldDB" id="A0A5B7DXF5"/>
<sequence length="94" mass="10199">MAAELSPIGQLQNSLAGSLKLCLVLSLKMRLGQIAYKQTDCAVVKCMLKIPLNHMGIGIDNSKPLLHTGHVYILRHDIGDPHPAPANMSTTDLR</sequence>
<keyword evidence="2" id="KW-1185">Reference proteome</keyword>
<accession>A0A5B7DXF5</accession>
<protein>
    <submittedName>
        <fullName evidence="1">Uncharacterized protein</fullName>
    </submittedName>
</protein>
<evidence type="ECO:0000313" key="1">
    <source>
        <dbReference type="EMBL" id="MPC26138.1"/>
    </source>
</evidence>
<organism evidence="1 2">
    <name type="scientific">Portunus trituberculatus</name>
    <name type="common">Swimming crab</name>
    <name type="synonym">Neptunus trituberculatus</name>
    <dbReference type="NCBI Taxonomy" id="210409"/>
    <lineage>
        <taxon>Eukaryota</taxon>
        <taxon>Metazoa</taxon>
        <taxon>Ecdysozoa</taxon>
        <taxon>Arthropoda</taxon>
        <taxon>Crustacea</taxon>
        <taxon>Multicrustacea</taxon>
        <taxon>Malacostraca</taxon>
        <taxon>Eumalacostraca</taxon>
        <taxon>Eucarida</taxon>
        <taxon>Decapoda</taxon>
        <taxon>Pleocyemata</taxon>
        <taxon>Brachyura</taxon>
        <taxon>Eubrachyura</taxon>
        <taxon>Portunoidea</taxon>
        <taxon>Portunidae</taxon>
        <taxon>Portuninae</taxon>
        <taxon>Portunus</taxon>
    </lineage>
</organism>
<dbReference type="EMBL" id="VSRR010001559">
    <property type="protein sequence ID" value="MPC26138.1"/>
    <property type="molecule type" value="Genomic_DNA"/>
</dbReference>
<evidence type="ECO:0000313" key="2">
    <source>
        <dbReference type="Proteomes" id="UP000324222"/>
    </source>
</evidence>
<gene>
    <name evidence="1" type="ORF">E2C01_019270</name>
</gene>
<proteinExistence type="predicted"/>
<comment type="caution">
    <text evidence="1">The sequence shown here is derived from an EMBL/GenBank/DDBJ whole genome shotgun (WGS) entry which is preliminary data.</text>
</comment>
<dbReference type="Proteomes" id="UP000324222">
    <property type="component" value="Unassembled WGS sequence"/>
</dbReference>
<name>A0A5B7DXF5_PORTR</name>
<reference evidence="1 2" key="1">
    <citation type="submission" date="2019-05" db="EMBL/GenBank/DDBJ databases">
        <title>Another draft genome of Portunus trituberculatus and its Hox gene families provides insights of decapod evolution.</title>
        <authorList>
            <person name="Jeong J.-H."/>
            <person name="Song I."/>
            <person name="Kim S."/>
            <person name="Choi T."/>
            <person name="Kim D."/>
            <person name="Ryu S."/>
            <person name="Kim W."/>
        </authorList>
    </citation>
    <scope>NUCLEOTIDE SEQUENCE [LARGE SCALE GENOMIC DNA]</scope>
    <source>
        <tissue evidence="1">Muscle</tissue>
    </source>
</reference>